<dbReference type="Gene3D" id="3.60.15.10">
    <property type="entry name" value="Ribonuclease Z/Hydroxyacylglutathione hydrolase-like"/>
    <property type="match status" value="1"/>
</dbReference>
<dbReference type="SUPFAM" id="SSF56281">
    <property type="entry name" value="Metallo-hydrolase/oxidoreductase"/>
    <property type="match status" value="1"/>
</dbReference>
<proteinExistence type="predicted"/>
<dbReference type="AlphaFoldDB" id="A0A1W1B963"/>
<evidence type="ECO:0000259" key="2">
    <source>
        <dbReference type="SMART" id="SM00849"/>
    </source>
</evidence>
<dbReference type="InterPro" id="IPR036866">
    <property type="entry name" value="RibonucZ/Hydroxyglut_hydro"/>
</dbReference>
<name>A0A1W1B963_9ZZZZ</name>
<organism evidence="3">
    <name type="scientific">hydrothermal vent metagenome</name>
    <dbReference type="NCBI Taxonomy" id="652676"/>
    <lineage>
        <taxon>unclassified sequences</taxon>
        <taxon>metagenomes</taxon>
        <taxon>ecological metagenomes</taxon>
    </lineage>
</organism>
<dbReference type="EC" id="3.1.6.1" evidence="3"/>
<evidence type="ECO:0000256" key="1">
    <source>
        <dbReference type="ARBA" id="ARBA00022801"/>
    </source>
</evidence>
<accession>A0A1W1B963</accession>
<dbReference type="GO" id="GO:0004065">
    <property type="term" value="F:arylsulfatase activity"/>
    <property type="evidence" value="ECO:0007669"/>
    <property type="project" value="UniProtKB-EC"/>
</dbReference>
<evidence type="ECO:0000313" key="3">
    <source>
        <dbReference type="EMBL" id="SFV50052.1"/>
    </source>
</evidence>
<dbReference type="Pfam" id="PF12706">
    <property type="entry name" value="Lactamase_B_2"/>
    <property type="match status" value="1"/>
</dbReference>
<protein>
    <submittedName>
        <fullName evidence="3">Arylsulfatase</fullName>
        <ecNumber evidence="3">3.1.6.1</ecNumber>
    </submittedName>
</protein>
<gene>
    <name evidence="3" type="ORF">MNB_SV-8-833</name>
</gene>
<keyword evidence="1 3" id="KW-0378">Hydrolase</keyword>
<dbReference type="PANTHER" id="PTHR46018:SF2">
    <property type="entry name" value="ZINC PHOSPHODIESTERASE ELAC PROTEIN 1"/>
    <property type="match status" value="1"/>
</dbReference>
<feature type="domain" description="Metallo-beta-lactamase" evidence="2">
    <location>
        <begin position="38"/>
        <end position="259"/>
    </location>
</feature>
<dbReference type="CDD" id="cd07719">
    <property type="entry name" value="arylsulfatase_AtsA-like_MBL-fold"/>
    <property type="match status" value="1"/>
</dbReference>
<sequence length="295" mass="32621">MKSVILVFIFSSTLLFGQAKVWLQVLGSGGPESGDKRASTGYIVWINGKSRILVDFGGGASLRFEEVNAKIPDLDVILLTHLHVDHTADLPALLKAAFFTRASGKLYIFGPEENNFMPSTEDFIDRLFKDNKGAWQYLGDHLDGSARLQIKAYDIDDSRKVKEIYREGDIHIFAVFVHHGSIPALAYRINVGSKSITFSGDMNGDYHTLETLAKDTDILVAHNAVPKGATGVAANLHMTPGIIGKIAQKAHPKRVVLSHRMLRTLGREKVTFQGVLEIPCQSDKFANDKSLYRIK</sequence>
<dbReference type="GO" id="GO:0042781">
    <property type="term" value="F:3'-tRNA processing endoribonuclease activity"/>
    <property type="evidence" value="ECO:0007669"/>
    <property type="project" value="TreeGrafter"/>
</dbReference>
<dbReference type="SMART" id="SM00849">
    <property type="entry name" value="Lactamase_B"/>
    <property type="match status" value="1"/>
</dbReference>
<dbReference type="PANTHER" id="PTHR46018">
    <property type="entry name" value="ZINC PHOSPHODIESTERASE ELAC PROTEIN 1"/>
    <property type="match status" value="1"/>
</dbReference>
<reference evidence="3" key="1">
    <citation type="submission" date="2016-10" db="EMBL/GenBank/DDBJ databases">
        <authorList>
            <person name="de Groot N.N."/>
        </authorList>
    </citation>
    <scope>NUCLEOTIDE SEQUENCE</scope>
</reference>
<dbReference type="InterPro" id="IPR001279">
    <property type="entry name" value="Metallo-B-lactamas"/>
</dbReference>
<dbReference type="InterPro" id="IPR044094">
    <property type="entry name" value="AtsA-like_MBL-fold"/>
</dbReference>
<dbReference type="EMBL" id="FPHD01000006">
    <property type="protein sequence ID" value="SFV50052.1"/>
    <property type="molecule type" value="Genomic_DNA"/>
</dbReference>